<sequence>MPSRTRRRGGGWTWRSAARARGPVTHARASAPGALAPGGRRA</sequence>
<keyword evidence="3" id="KW-1185">Reference proteome</keyword>
<gene>
    <name evidence="2" type="ORF">D187_001477</name>
</gene>
<comment type="caution">
    <text evidence="2">The sequence shown here is derived from an EMBL/GenBank/DDBJ whole genome shotgun (WGS) entry which is preliminary data.</text>
</comment>
<evidence type="ECO:0000313" key="2">
    <source>
        <dbReference type="EMBL" id="EPX60826.1"/>
    </source>
</evidence>
<dbReference type="Proteomes" id="UP000011682">
    <property type="component" value="Unassembled WGS sequence"/>
</dbReference>
<accession>S9PCJ5</accession>
<feature type="region of interest" description="Disordered" evidence="1">
    <location>
        <begin position="1"/>
        <end position="42"/>
    </location>
</feature>
<reference evidence="2" key="1">
    <citation type="submission" date="2013-05" db="EMBL/GenBank/DDBJ databases">
        <title>Genome assembly of Cystobacter fuscus DSM 2262.</title>
        <authorList>
            <person name="Sharma G."/>
            <person name="Khatri I."/>
            <person name="Kaur C."/>
            <person name="Mayilraj S."/>
            <person name="Subramanian S."/>
        </authorList>
    </citation>
    <scope>NUCLEOTIDE SEQUENCE [LARGE SCALE GENOMIC DNA]</scope>
    <source>
        <strain evidence="2">DSM 2262</strain>
    </source>
</reference>
<name>S9PCJ5_CYSF2</name>
<evidence type="ECO:0000256" key="1">
    <source>
        <dbReference type="SAM" id="MobiDB-lite"/>
    </source>
</evidence>
<protein>
    <submittedName>
        <fullName evidence="2">Uncharacterized protein</fullName>
    </submittedName>
</protein>
<feature type="compositionally biased region" description="Low complexity" evidence="1">
    <location>
        <begin position="13"/>
        <end position="42"/>
    </location>
</feature>
<dbReference type="AlphaFoldDB" id="S9PCJ5"/>
<organism evidence="2 3">
    <name type="scientific">Cystobacter fuscus (strain ATCC 25194 / DSM 2262 / NBRC 100088 / M29)</name>
    <dbReference type="NCBI Taxonomy" id="1242864"/>
    <lineage>
        <taxon>Bacteria</taxon>
        <taxon>Pseudomonadati</taxon>
        <taxon>Myxococcota</taxon>
        <taxon>Myxococcia</taxon>
        <taxon>Myxococcales</taxon>
        <taxon>Cystobacterineae</taxon>
        <taxon>Archangiaceae</taxon>
        <taxon>Cystobacter</taxon>
    </lineage>
</organism>
<proteinExistence type="predicted"/>
<dbReference type="EMBL" id="ANAH02000011">
    <property type="protein sequence ID" value="EPX60826.1"/>
    <property type="molecule type" value="Genomic_DNA"/>
</dbReference>
<evidence type="ECO:0000313" key="3">
    <source>
        <dbReference type="Proteomes" id="UP000011682"/>
    </source>
</evidence>